<dbReference type="EMBL" id="SJPS01000003">
    <property type="protein sequence ID" value="TWU27886.1"/>
    <property type="molecule type" value="Genomic_DNA"/>
</dbReference>
<dbReference type="Gene3D" id="2.130.10.10">
    <property type="entry name" value="YVTN repeat-like/Quinoprotein amine dehydrogenase"/>
    <property type="match status" value="1"/>
</dbReference>
<organism evidence="2 3">
    <name type="scientific">Bythopirellula polymerisocia</name>
    <dbReference type="NCBI Taxonomy" id="2528003"/>
    <lineage>
        <taxon>Bacteria</taxon>
        <taxon>Pseudomonadati</taxon>
        <taxon>Planctomycetota</taxon>
        <taxon>Planctomycetia</taxon>
        <taxon>Pirellulales</taxon>
        <taxon>Lacipirellulaceae</taxon>
        <taxon>Bythopirellula</taxon>
    </lineage>
</organism>
<dbReference type="Proteomes" id="UP000318437">
    <property type="component" value="Unassembled WGS sequence"/>
</dbReference>
<dbReference type="AlphaFoldDB" id="A0A5C6CY22"/>
<protein>
    <submittedName>
        <fullName evidence="2">Oligogalacturonate lyase</fullName>
        <ecNumber evidence="2">4.2.2.6</ecNumber>
    </submittedName>
</protein>
<keyword evidence="3" id="KW-1185">Reference proteome</keyword>
<evidence type="ECO:0000259" key="1">
    <source>
        <dbReference type="Pfam" id="PF14583"/>
    </source>
</evidence>
<accession>A0A5C6CY22</accession>
<dbReference type="GO" id="GO:0047487">
    <property type="term" value="F:oligogalacturonide lyase activity"/>
    <property type="evidence" value="ECO:0007669"/>
    <property type="project" value="UniProtKB-EC"/>
</dbReference>
<reference evidence="2 3" key="1">
    <citation type="submission" date="2019-02" db="EMBL/GenBank/DDBJ databases">
        <title>Deep-cultivation of Planctomycetes and their phenomic and genomic characterization uncovers novel biology.</title>
        <authorList>
            <person name="Wiegand S."/>
            <person name="Jogler M."/>
            <person name="Boedeker C."/>
            <person name="Pinto D."/>
            <person name="Vollmers J."/>
            <person name="Rivas-Marin E."/>
            <person name="Kohn T."/>
            <person name="Peeters S.H."/>
            <person name="Heuer A."/>
            <person name="Rast P."/>
            <person name="Oberbeckmann S."/>
            <person name="Bunk B."/>
            <person name="Jeske O."/>
            <person name="Meyerdierks A."/>
            <person name="Storesund J.E."/>
            <person name="Kallscheuer N."/>
            <person name="Luecker S."/>
            <person name="Lage O.M."/>
            <person name="Pohl T."/>
            <person name="Merkel B.J."/>
            <person name="Hornburger P."/>
            <person name="Mueller R.-W."/>
            <person name="Bruemmer F."/>
            <person name="Labrenz M."/>
            <person name="Spormann A.M."/>
            <person name="Op Den Camp H."/>
            <person name="Overmann J."/>
            <person name="Amann R."/>
            <person name="Jetten M.S.M."/>
            <person name="Mascher T."/>
            <person name="Medema M.H."/>
            <person name="Devos D.P."/>
            <person name="Kaster A.-K."/>
            <person name="Ovreas L."/>
            <person name="Rohde M."/>
            <person name="Galperin M.Y."/>
            <person name="Jogler C."/>
        </authorList>
    </citation>
    <scope>NUCLEOTIDE SEQUENCE [LARGE SCALE GENOMIC DNA]</scope>
    <source>
        <strain evidence="2 3">Pla144</strain>
    </source>
</reference>
<gene>
    <name evidence="2" type="primary">ogl</name>
    <name evidence="2" type="ORF">Pla144_26630</name>
</gene>
<dbReference type="GO" id="GO:0045490">
    <property type="term" value="P:pectin catabolic process"/>
    <property type="evidence" value="ECO:0007669"/>
    <property type="project" value="InterPro"/>
</dbReference>
<keyword evidence="2" id="KW-0456">Lyase</keyword>
<evidence type="ECO:0000313" key="2">
    <source>
        <dbReference type="EMBL" id="TWU27886.1"/>
    </source>
</evidence>
<name>A0A5C6CY22_9BACT</name>
<evidence type="ECO:0000313" key="3">
    <source>
        <dbReference type="Proteomes" id="UP000318437"/>
    </source>
</evidence>
<proteinExistence type="predicted"/>
<feature type="domain" description="Oligogalacturonate lyase" evidence="1">
    <location>
        <begin position="7"/>
        <end position="364"/>
    </location>
</feature>
<dbReference type="Pfam" id="PF14583">
    <property type="entry name" value="Pectate_lyase22"/>
    <property type="match status" value="1"/>
</dbReference>
<sequence>MPLGSTYPSESHMVRDSRTGVAIRQVTSFSAIHHHPFYYIPAYDDSGERLFFVSHRTGLPQLYFEDRPGGAIVQISDRPDLNEWSCHPAWNGRHAYYTAGNAAWRVDLEAMREEQVATLGETPIRQPGMVGASMGTTSLSTDNRWWCVYVKVENKFRLHVIDVQTGEDTVILERATIAHPQFHPDDASLLRYAGPHEERIWTIRRDGSENRLVYHRDAARKEWIVHETWLTGTREIVTTNWPHGVMAINIDSGDVRWIVRTNAWHPMVNRAGTQLVADTTNPDVGLILCDPRQECGPIESLCASNASNVGDHWRNDHCPYDDGPVEAYAPQHTHPHPNFSPEGRRVIFTSDQQGFAQVYEVEVPVK</sequence>
<dbReference type="InterPro" id="IPR015943">
    <property type="entry name" value="WD40/YVTN_repeat-like_dom_sf"/>
</dbReference>
<dbReference type="OrthoDB" id="269409at2"/>
<comment type="caution">
    <text evidence="2">The sequence shown here is derived from an EMBL/GenBank/DDBJ whole genome shotgun (WGS) entry which is preliminary data.</text>
</comment>
<dbReference type="SUPFAM" id="SSF69304">
    <property type="entry name" value="Tricorn protease N-terminal domain"/>
    <property type="match status" value="1"/>
</dbReference>
<dbReference type="InterPro" id="IPR027946">
    <property type="entry name" value="Ogl_dom"/>
</dbReference>
<dbReference type="EC" id="4.2.2.6" evidence="2"/>
<dbReference type="RefSeq" id="WP_146451033.1">
    <property type="nucleotide sequence ID" value="NZ_SJPS01000003.1"/>
</dbReference>